<name>T0H253_9SPHN</name>
<organism evidence="3 4">
    <name type="scientific">Sphingobium quisquiliarum P25</name>
    <dbReference type="NCBI Taxonomy" id="1329909"/>
    <lineage>
        <taxon>Bacteria</taxon>
        <taxon>Pseudomonadati</taxon>
        <taxon>Pseudomonadota</taxon>
        <taxon>Alphaproteobacteria</taxon>
        <taxon>Sphingomonadales</taxon>
        <taxon>Sphingomonadaceae</taxon>
        <taxon>Sphingobium</taxon>
    </lineage>
</organism>
<evidence type="ECO:0000259" key="2">
    <source>
        <dbReference type="Pfam" id="PF07859"/>
    </source>
</evidence>
<comment type="caution">
    <text evidence="3">The sequence shown here is derived from an EMBL/GenBank/DDBJ whole genome shotgun (WGS) entry which is preliminary data.</text>
</comment>
<sequence length="347" mass="35805">MGLLAGAGLLSLAGQGKLAEAATSAAGPATPADITPFVHPELRFLVPIFLKYQSAGEMTSAALPGLRKMLGGGPADPAARMVRVPGGHGAPDVPVYVLNERAGASGRPAILHIHGGGFIAGNAASETGKLLKLAKALDCVIVTVEYRLSPETPFPGPLEDCYAALKWVHGNASTLGVDTGRIAVMGGSAGGGLAAMLAIAARDRGEVPILFQMLIYPMLDDRTGSSRAVPPPMGAITWNAAANRFGWSSFLGMQAGSPRPPRGAVPARVESLKGLPPTFIGVGSIDLFVQEDVEYANRLMAEGIPTQLVVVPGAFHGFEGAAPKAGISQRFEATVQQALADAFTLKW</sequence>
<proteinExistence type="predicted"/>
<evidence type="ECO:0000256" key="1">
    <source>
        <dbReference type="ARBA" id="ARBA00022801"/>
    </source>
</evidence>
<keyword evidence="1" id="KW-0378">Hydrolase</keyword>
<dbReference type="InterPro" id="IPR013094">
    <property type="entry name" value="AB_hydrolase_3"/>
</dbReference>
<gene>
    <name evidence="3" type="ORF">L288_10335</name>
</gene>
<dbReference type="PANTHER" id="PTHR48081">
    <property type="entry name" value="AB HYDROLASE SUPERFAMILY PROTEIN C4A8.06C"/>
    <property type="match status" value="1"/>
</dbReference>
<dbReference type="Pfam" id="PF07859">
    <property type="entry name" value="Abhydrolase_3"/>
    <property type="match status" value="1"/>
</dbReference>
<dbReference type="SUPFAM" id="SSF53474">
    <property type="entry name" value="alpha/beta-Hydrolases"/>
    <property type="match status" value="1"/>
</dbReference>
<accession>T0H253</accession>
<dbReference type="AlphaFoldDB" id="T0H253"/>
<dbReference type="Gene3D" id="3.40.50.1820">
    <property type="entry name" value="alpha/beta hydrolase"/>
    <property type="match status" value="1"/>
</dbReference>
<dbReference type="PANTHER" id="PTHR48081:SF8">
    <property type="entry name" value="ALPHA_BETA HYDROLASE FOLD-3 DOMAIN-CONTAINING PROTEIN-RELATED"/>
    <property type="match status" value="1"/>
</dbReference>
<dbReference type="PATRIC" id="fig|1329909.3.peg.1992"/>
<evidence type="ECO:0000313" key="4">
    <source>
        <dbReference type="Proteomes" id="UP000015525"/>
    </source>
</evidence>
<protein>
    <recommendedName>
        <fullName evidence="2">Alpha/beta hydrolase fold-3 domain-containing protein</fullName>
    </recommendedName>
</protein>
<feature type="domain" description="Alpha/beta hydrolase fold-3" evidence="2">
    <location>
        <begin position="110"/>
        <end position="318"/>
    </location>
</feature>
<dbReference type="InterPro" id="IPR050300">
    <property type="entry name" value="GDXG_lipolytic_enzyme"/>
</dbReference>
<reference evidence="3 4" key="1">
    <citation type="journal article" date="2013" name="Genome Announc.">
        <title>Draft Genome Sequence of Sphingobium quisquiliarum Strain P25T, a Novel Hexachlorocyclohexane (HCH)-Degrading Bacterium Isolated from an HCH Dumpsite.</title>
        <authorList>
            <person name="Kumar Singh A."/>
            <person name="Sangwan N."/>
            <person name="Sharma A."/>
            <person name="Gupta V."/>
            <person name="Khurana J.P."/>
            <person name="Lal R."/>
        </authorList>
    </citation>
    <scope>NUCLEOTIDE SEQUENCE [LARGE SCALE GENOMIC DNA]</scope>
    <source>
        <strain evidence="3 4">P25</strain>
    </source>
</reference>
<dbReference type="GO" id="GO:0016787">
    <property type="term" value="F:hydrolase activity"/>
    <property type="evidence" value="ECO:0007669"/>
    <property type="project" value="UniProtKB-KW"/>
</dbReference>
<evidence type="ECO:0000313" key="3">
    <source>
        <dbReference type="EMBL" id="EQB07027.1"/>
    </source>
</evidence>
<dbReference type="Proteomes" id="UP000015525">
    <property type="component" value="Unassembled WGS sequence"/>
</dbReference>
<dbReference type="EMBL" id="ATHO01000087">
    <property type="protein sequence ID" value="EQB07027.1"/>
    <property type="molecule type" value="Genomic_DNA"/>
</dbReference>
<keyword evidence="4" id="KW-1185">Reference proteome</keyword>
<dbReference type="InterPro" id="IPR029058">
    <property type="entry name" value="AB_hydrolase_fold"/>
</dbReference>